<keyword evidence="3" id="KW-1185">Reference proteome</keyword>
<dbReference type="KEGG" id="vg:80532671"/>
<dbReference type="GeneID" id="80532671"/>
<reference evidence="2 3" key="1">
    <citation type="journal article" date="2012" name="PLoS ONE">
        <title>The genome of Chelonid herpesvirus 5 harbors atypical genes.</title>
        <authorList>
            <person name="Ackermann M."/>
            <person name="Koriabine M."/>
            <person name="Hartmann-Fritsch F."/>
            <person name="de Jong P.J."/>
            <person name="Lewis T.D."/>
            <person name="Schetle N."/>
            <person name="Work T.M."/>
            <person name="Dagenais J."/>
            <person name="Balazs G.H."/>
            <person name="Leong J.A."/>
        </authorList>
    </citation>
    <scope>NUCLEOTIDE SEQUENCE [LARGE SCALE GENOMIC DNA]</scope>
</reference>
<feature type="compositionally biased region" description="Basic and acidic residues" evidence="1">
    <location>
        <begin position="55"/>
        <end position="64"/>
    </location>
</feature>
<feature type="region of interest" description="Disordered" evidence="1">
    <location>
        <begin position="47"/>
        <end position="171"/>
    </location>
</feature>
<feature type="region of interest" description="Disordered" evidence="1">
    <location>
        <begin position="1"/>
        <end position="21"/>
    </location>
</feature>
<organism evidence="2 3">
    <name type="scientific">Chelonid alphaherpesvirus 5</name>
    <dbReference type="NCBI Taxonomy" id="702736"/>
    <lineage>
        <taxon>Viruses</taxon>
        <taxon>Duplodnaviria</taxon>
        <taxon>Heunggongvirae</taxon>
        <taxon>Peploviricota</taxon>
        <taxon>Herviviricetes</taxon>
        <taxon>Herpesvirales</taxon>
        <taxon>Orthoherpesviridae</taxon>
        <taxon>Alphaherpesvirinae</taxon>
        <taxon>Scutavirus</taxon>
        <taxon>Scutavirus chelonidalpha5</taxon>
    </lineage>
</organism>
<feature type="compositionally biased region" description="Basic and acidic residues" evidence="1">
    <location>
        <begin position="162"/>
        <end position="171"/>
    </location>
</feature>
<feature type="compositionally biased region" description="Gly residues" evidence="1">
    <location>
        <begin position="84"/>
        <end position="93"/>
    </location>
</feature>
<sequence>MERQVSGSGQRRPGYGRVGPGARFASLLVHPRRGAFRLSARTALRGLRAGRPHAGARENMRVDQHSAGARRVGPQTGRFRFGRPGRGPGGWQGPGSERFFRRQVGGPDRASSENGKPQRRRGNPPRLSGRSRWTCARRGADQYLQGGFRAEQASRGGGQKAPRFDASRSVP</sequence>
<evidence type="ECO:0000256" key="1">
    <source>
        <dbReference type="SAM" id="MobiDB-lite"/>
    </source>
</evidence>
<evidence type="ECO:0000313" key="2">
    <source>
        <dbReference type="EMBL" id="AHA93326.1"/>
    </source>
</evidence>
<dbReference type="EMBL" id="HQ878327">
    <property type="protein sequence ID" value="AHA93326.1"/>
    <property type="molecule type" value="Genomic_DNA"/>
</dbReference>
<gene>
    <name evidence="2" type="primary">HP15</name>
</gene>
<dbReference type="Proteomes" id="UP000325782">
    <property type="component" value="Segment"/>
</dbReference>
<accession>V5NWH6</accession>
<name>V5NWH6_9ALPH</name>
<evidence type="ECO:0000313" key="3">
    <source>
        <dbReference type="Proteomes" id="UP000325782"/>
    </source>
</evidence>
<proteinExistence type="predicted"/>
<dbReference type="RefSeq" id="YP_010795512.1">
    <property type="nucleotide sequence ID" value="NC_075701.1"/>
</dbReference>
<protein>
    <submittedName>
        <fullName evidence="2">Uncharacterized protein</fullName>
    </submittedName>
</protein>